<keyword evidence="2" id="KW-0472">Membrane</keyword>
<evidence type="ECO:0000313" key="3">
    <source>
        <dbReference type="EMBL" id="PIL25478.1"/>
    </source>
</evidence>
<dbReference type="EMBL" id="AYKW01000056">
    <property type="protein sequence ID" value="PIL25478.1"/>
    <property type="molecule type" value="Genomic_DNA"/>
</dbReference>
<feature type="compositionally biased region" description="Polar residues" evidence="1">
    <location>
        <begin position="76"/>
        <end position="87"/>
    </location>
</feature>
<feature type="compositionally biased region" description="Pro residues" evidence="1">
    <location>
        <begin position="132"/>
        <end position="143"/>
    </location>
</feature>
<sequence length="171" mass="17797">MAPLAIRDDFPNPSSINPGVVFAIIAGVLIALAILITILRAASRARRTLPRRPPAPRVAPSGGNATDYLRPDRPGNRTTRTAGNNDTFSTAWKVEDNNIIMTTMNNNAAAAAAASASPPAVHVPHVHHDHPLPPLPASPPPSGPTDMGTSWGAPTAPDPPPAYSEPFSGSM</sequence>
<dbReference type="AlphaFoldDB" id="A0A2G8RVX1"/>
<proteinExistence type="predicted"/>
<evidence type="ECO:0000313" key="4">
    <source>
        <dbReference type="Proteomes" id="UP000230002"/>
    </source>
</evidence>
<gene>
    <name evidence="3" type="ORF">GSI_13368</name>
</gene>
<comment type="caution">
    <text evidence="3">The sequence shown here is derived from an EMBL/GenBank/DDBJ whole genome shotgun (WGS) entry which is preliminary data.</text>
</comment>
<organism evidence="3 4">
    <name type="scientific">Ganoderma sinense ZZ0214-1</name>
    <dbReference type="NCBI Taxonomy" id="1077348"/>
    <lineage>
        <taxon>Eukaryota</taxon>
        <taxon>Fungi</taxon>
        <taxon>Dikarya</taxon>
        <taxon>Basidiomycota</taxon>
        <taxon>Agaricomycotina</taxon>
        <taxon>Agaricomycetes</taxon>
        <taxon>Polyporales</taxon>
        <taxon>Polyporaceae</taxon>
        <taxon>Ganoderma</taxon>
    </lineage>
</organism>
<protein>
    <submittedName>
        <fullName evidence="3">Uncharacterized protein</fullName>
    </submittedName>
</protein>
<keyword evidence="2" id="KW-1133">Transmembrane helix</keyword>
<feature type="region of interest" description="Disordered" evidence="1">
    <location>
        <begin position="47"/>
        <end position="87"/>
    </location>
</feature>
<evidence type="ECO:0000256" key="2">
    <source>
        <dbReference type="SAM" id="Phobius"/>
    </source>
</evidence>
<feature type="region of interest" description="Disordered" evidence="1">
    <location>
        <begin position="111"/>
        <end position="171"/>
    </location>
</feature>
<keyword evidence="4" id="KW-1185">Reference proteome</keyword>
<accession>A0A2G8RVX1</accession>
<dbReference type="Proteomes" id="UP000230002">
    <property type="component" value="Unassembled WGS sequence"/>
</dbReference>
<keyword evidence="2" id="KW-0812">Transmembrane</keyword>
<feature type="compositionally biased region" description="Low complexity" evidence="1">
    <location>
        <begin position="111"/>
        <end position="123"/>
    </location>
</feature>
<feature type="transmembrane region" description="Helical" evidence="2">
    <location>
        <begin position="20"/>
        <end position="42"/>
    </location>
</feature>
<name>A0A2G8RVX1_9APHY</name>
<evidence type="ECO:0000256" key="1">
    <source>
        <dbReference type="SAM" id="MobiDB-lite"/>
    </source>
</evidence>
<reference evidence="3 4" key="1">
    <citation type="journal article" date="2015" name="Sci. Rep.">
        <title>Chromosome-level genome map provides insights into diverse defense mechanisms in the medicinal fungus Ganoderma sinense.</title>
        <authorList>
            <person name="Zhu Y."/>
            <person name="Xu J."/>
            <person name="Sun C."/>
            <person name="Zhou S."/>
            <person name="Xu H."/>
            <person name="Nelson D.R."/>
            <person name="Qian J."/>
            <person name="Song J."/>
            <person name="Luo H."/>
            <person name="Xiang L."/>
            <person name="Li Y."/>
            <person name="Xu Z."/>
            <person name="Ji A."/>
            <person name="Wang L."/>
            <person name="Lu S."/>
            <person name="Hayward A."/>
            <person name="Sun W."/>
            <person name="Li X."/>
            <person name="Schwartz D.C."/>
            <person name="Wang Y."/>
            <person name="Chen S."/>
        </authorList>
    </citation>
    <scope>NUCLEOTIDE SEQUENCE [LARGE SCALE GENOMIC DNA]</scope>
    <source>
        <strain evidence="3 4">ZZ0214-1</strain>
    </source>
</reference>